<dbReference type="GO" id="GO:0005125">
    <property type="term" value="F:cytokine activity"/>
    <property type="evidence" value="ECO:0007669"/>
    <property type="project" value="UniProtKB-KW"/>
</dbReference>
<evidence type="ECO:0000313" key="7">
    <source>
        <dbReference type="Proteomes" id="UP000694844"/>
    </source>
</evidence>
<dbReference type="RefSeq" id="XP_022341193.1">
    <property type="nucleotide sequence ID" value="XM_022485485.1"/>
</dbReference>
<gene>
    <name evidence="8" type="primary">LOC111135427</name>
</gene>
<dbReference type="SUPFAM" id="SSF49842">
    <property type="entry name" value="TNF-like"/>
    <property type="match status" value="1"/>
</dbReference>
<evidence type="ECO:0000256" key="2">
    <source>
        <dbReference type="ARBA" id="ARBA00008670"/>
    </source>
</evidence>
<keyword evidence="5" id="KW-0812">Transmembrane</keyword>
<dbReference type="GeneID" id="111135427"/>
<dbReference type="GO" id="GO:0016020">
    <property type="term" value="C:membrane"/>
    <property type="evidence" value="ECO:0007669"/>
    <property type="project" value="UniProtKB-SubCell"/>
</dbReference>
<dbReference type="GO" id="GO:0006955">
    <property type="term" value="P:immune response"/>
    <property type="evidence" value="ECO:0007669"/>
    <property type="project" value="InterPro"/>
</dbReference>
<dbReference type="SMART" id="SM00207">
    <property type="entry name" value="TNF"/>
    <property type="match status" value="1"/>
</dbReference>
<dbReference type="PROSITE" id="PS00018">
    <property type="entry name" value="EF_HAND_1"/>
    <property type="match status" value="1"/>
</dbReference>
<organism evidence="7 8">
    <name type="scientific">Crassostrea virginica</name>
    <name type="common">Eastern oyster</name>
    <dbReference type="NCBI Taxonomy" id="6565"/>
    <lineage>
        <taxon>Eukaryota</taxon>
        <taxon>Metazoa</taxon>
        <taxon>Spiralia</taxon>
        <taxon>Lophotrochozoa</taxon>
        <taxon>Mollusca</taxon>
        <taxon>Bivalvia</taxon>
        <taxon>Autobranchia</taxon>
        <taxon>Pteriomorphia</taxon>
        <taxon>Ostreida</taxon>
        <taxon>Ostreoidea</taxon>
        <taxon>Ostreidae</taxon>
        <taxon>Crassostrea</taxon>
    </lineage>
</organism>
<name>A0A8B8EMU3_CRAVI</name>
<evidence type="ECO:0000256" key="4">
    <source>
        <dbReference type="ARBA" id="ARBA00023136"/>
    </source>
</evidence>
<sequence length="310" mass="35061">MSESKNSCEVGSNISGCDSSAQLLPKRTRNQSSCCVTDISIVQYEIIAKDLYTSKVKLKIYFYLLLVVNIVLLGVVGALVYINFIRYSNVNDVHVKNLSLSKDSGVTFDDGKTERLSATRLSAINTGGIKCATLKYKLNAVDVNPDGTCSFEELIDALIRFVKPREFRDAIHLVGGKPMNKKNEHYEFTIEWNRDRLEKSLVKYHVTNSSIIIPSDGYYFLYCRLTFSSNAMQPLPRQASIKHSIRIKPINEHFQRLVTVSTLPSDSQSYIQRVVKLRKDEQLKVTISQAGKQHYDGSDVSSNYFGMFKL</sequence>
<dbReference type="InterPro" id="IPR018247">
    <property type="entry name" value="EF_Hand_1_Ca_BS"/>
</dbReference>
<dbReference type="GO" id="GO:0005615">
    <property type="term" value="C:extracellular space"/>
    <property type="evidence" value="ECO:0007669"/>
    <property type="project" value="UniProtKB-KW"/>
</dbReference>
<keyword evidence="5" id="KW-1133">Transmembrane helix</keyword>
<dbReference type="AlphaFoldDB" id="A0A8B8EMU3"/>
<evidence type="ECO:0000256" key="3">
    <source>
        <dbReference type="ARBA" id="ARBA00022514"/>
    </source>
</evidence>
<reference evidence="8" key="1">
    <citation type="submission" date="2025-08" db="UniProtKB">
        <authorList>
            <consortium name="RefSeq"/>
        </authorList>
    </citation>
    <scope>IDENTIFICATION</scope>
    <source>
        <tissue evidence="8">Whole sample</tissue>
    </source>
</reference>
<dbReference type="PANTHER" id="PTHR11471">
    <property type="entry name" value="TUMOR NECROSIS FACTOR FAMILY MEMBER"/>
    <property type="match status" value="1"/>
</dbReference>
<dbReference type="GO" id="GO:0005164">
    <property type="term" value="F:tumor necrosis factor receptor binding"/>
    <property type="evidence" value="ECO:0007669"/>
    <property type="project" value="InterPro"/>
</dbReference>
<dbReference type="Pfam" id="PF00229">
    <property type="entry name" value="TNF"/>
    <property type="match status" value="1"/>
</dbReference>
<proteinExistence type="inferred from homology"/>
<feature type="transmembrane region" description="Helical" evidence="5">
    <location>
        <begin position="60"/>
        <end position="82"/>
    </location>
</feature>
<dbReference type="PROSITE" id="PS50049">
    <property type="entry name" value="THD_2"/>
    <property type="match status" value="1"/>
</dbReference>
<comment type="similarity">
    <text evidence="2">Belongs to the tumor necrosis factor family.</text>
</comment>
<dbReference type="InterPro" id="IPR006052">
    <property type="entry name" value="TNF_dom"/>
</dbReference>
<dbReference type="Gene3D" id="2.60.120.40">
    <property type="match status" value="1"/>
</dbReference>
<dbReference type="PANTHER" id="PTHR11471:SF13">
    <property type="entry name" value="TNF FAMILY PROFILE DOMAIN-CONTAINING PROTEIN"/>
    <property type="match status" value="1"/>
</dbReference>
<feature type="domain" description="THD" evidence="6">
    <location>
        <begin position="169"/>
        <end position="310"/>
    </location>
</feature>
<evidence type="ECO:0000313" key="8">
    <source>
        <dbReference type="RefSeq" id="XP_022341193.1"/>
    </source>
</evidence>
<dbReference type="OrthoDB" id="10446916at2759"/>
<dbReference type="KEGG" id="cvn:111135427"/>
<comment type="subcellular location">
    <subcellularLocation>
        <location evidence="1">Membrane</location>
    </subcellularLocation>
</comment>
<keyword evidence="7" id="KW-1185">Reference proteome</keyword>
<dbReference type="Proteomes" id="UP000694844">
    <property type="component" value="Chromosome 5"/>
</dbReference>
<accession>A0A8B8EMU3</accession>
<protein>
    <submittedName>
        <fullName evidence="8">Uncharacterized protein LOC111135427</fullName>
    </submittedName>
</protein>
<keyword evidence="4 5" id="KW-0472">Membrane</keyword>
<evidence type="ECO:0000256" key="1">
    <source>
        <dbReference type="ARBA" id="ARBA00004370"/>
    </source>
</evidence>
<evidence type="ECO:0000259" key="6">
    <source>
        <dbReference type="PROSITE" id="PS50049"/>
    </source>
</evidence>
<evidence type="ECO:0000256" key="5">
    <source>
        <dbReference type="SAM" id="Phobius"/>
    </source>
</evidence>
<dbReference type="InterPro" id="IPR008983">
    <property type="entry name" value="Tumour_necrosis_fac-like_dom"/>
</dbReference>
<keyword evidence="3" id="KW-0202">Cytokine</keyword>